<keyword evidence="1" id="KW-0472">Membrane</keyword>
<gene>
    <name evidence="3" type="ORF">M2650_08755</name>
</gene>
<feature type="transmembrane region" description="Helical" evidence="1">
    <location>
        <begin position="6"/>
        <end position="23"/>
    </location>
</feature>
<dbReference type="PROSITE" id="PS51354">
    <property type="entry name" value="GLUTAREDOXIN_2"/>
    <property type="match status" value="1"/>
</dbReference>
<dbReference type="Proteomes" id="UP001431217">
    <property type="component" value="Unassembled WGS sequence"/>
</dbReference>
<comment type="caution">
    <text evidence="3">The sequence shown here is derived from an EMBL/GenBank/DDBJ whole genome shotgun (WGS) entry which is preliminary data.</text>
</comment>
<evidence type="ECO:0000259" key="2">
    <source>
        <dbReference type="Pfam" id="PF00462"/>
    </source>
</evidence>
<dbReference type="SUPFAM" id="SSF52833">
    <property type="entry name" value="Thioredoxin-like"/>
    <property type="match status" value="1"/>
</dbReference>
<keyword evidence="1" id="KW-0812">Transmembrane</keyword>
<accession>A0ABT0MIM4</accession>
<reference evidence="3 4" key="1">
    <citation type="submission" date="2022-05" db="EMBL/GenBank/DDBJ databases">
        <title>Luteimonas sp. SX5, whole genome shotgun sequencing project.</title>
        <authorList>
            <person name="Zhao G."/>
            <person name="Shen L."/>
        </authorList>
    </citation>
    <scope>NUCLEOTIDE SEQUENCE [LARGE SCALE GENOMIC DNA]</scope>
    <source>
        <strain evidence="3 4">SX5</strain>
    </source>
</reference>
<dbReference type="RefSeq" id="WP_249473303.1">
    <property type="nucleotide sequence ID" value="NZ_JAMBEP010000001.1"/>
</dbReference>
<evidence type="ECO:0000256" key="1">
    <source>
        <dbReference type="SAM" id="Phobius"/>
    </source>
</evidence>
<dbReference type="Pfam" id="PF00462">
    <property type="entry name" value="Glutaredoxin"/>
    <property type="match status" value="1"/>
</dbReference>
<dbReference type="EMBL" id="JAMBEP010000001">
    <property type="protein sequence ID" value="MCL1634717.1"/>
    <property type="molecule type" value="Genomic_DNA"/>
</dbReference>
<evidence type="ECO:0000313" key="3">
    <source>
        <dbReference type="EMBL" id="MCL1634717.1"/>
    </source>
</evidence>
<keyword evidence="1" id="KW-1133">Transmembrane helix</keyword>
<sequence length="130" mass="14834">MLARAFINTGVVAVFLVGGFLLGSNLRRTYDRLFPEPDYVIGNYEELYDQAAKPVVIFSTSICKYCQYARELLRHENVAYQDFVIDKSADARRKFEALDGSGVPMLFIGNRRIVGFRENVIRDSLACIRQ</sequence>
<dbReference type="Gene3D" id="3.40.30.10">
    <property type="entry name" value="Glutaredoxin"/>
    <property type="match status" value="1"/>
</dbReference>
<protein>
    <submittedName>
        <fullName evidence="3">Glutaredoxin family protein</fullName>
    </submittedName>
</protein>
<name>A0ABT0MIM4_9GAMM</name>
<dbReference type="InterPro" id="IPR036249">
    <property type="entry name" value="Thioredoxin-like_sf"/>
</dbReference>
<dbReference type="InterPro" id="IPR002109">
    <property type="entry name" value="Glutaredoxin"/>
</dbReference>
<feature type="domain" description="Glutaredoxin" evidence="2">
    <location>
        <begin position="55"/>
        <end position="113"/>
    </location>
</feature>
<dbReference type="CDD" id="cd02976">
    <property type="entry name" value="NrdH"/>
    <property type="match status" value="1"/>
</dbReference>
<keyword evidence="4" id="KW-1185">Reference proteome</keyword>
<proteinExistence type="predicted"/>
<evidence type="ECO:0000313" key="4">
    <source>
        <dbReference type="Proteomes" id="UP001431217"/>
    </source>
</evidence>
<organism evidence="3 4">
    <name type="scientific">Luteimonas galliterrae</name>
    <dbReference type="NCBI Taxonomy" id="2940486"/>
    <lineage>
        <taxon>Bacteria</taxon>
        <taxon>Pseudomonadati</taxon>
        <taxon>Pseudomonadota</taxon>
        <taxon>Gammaproteobacteria</taxon>
        <taxon>Lysobacterales</taxon>
        <taxon>Lysobacteraceae</taxon>
        <taxon>Luteimonas</taxon>
    </lineage>
</organism>